<evidence type="ECO:0000313" key="2">
    <source>
        <dbReference type="Proteomes" id="UP000823388"/>
    </source>
</evidence>
<keyword evidence="2" id="KW-1185">Reference proteome</keyword>
<dbReference type="EMBL" id="CM029043">
    <property type="protein sequence ID" value="KAG2612445.1"/>
    <property type="molecule type" value="Genomic_DNA"/>
</dbReference>
<evidence type="ECO:0000313" key="1">
    <source>
        <dbReference type="EMBL" id="KAG2612445.1"/>
    </source>
</evidence>
<name>A0A8T0TTI0_PANVG</name>
<reference evidence="1" key="1">
    <citation type="submission" date="2020-05" db="EMBL/GenBank/DDBJ databases">
        <title>WGS assembly of Panicum virgatum.</title>
        <authorList>
            <person name="Lovell J.T."/>
            <person name="Jenkins J."/>
            <person name="Shu S."/>
            <person name="Juenger T.E."/>
            <person name="Schmutz J."/>
        </authorList>
    </citation>
    <scope>NUCLEOTIDE SEQUENCE</scope>
    <source>
        <strain evidence="1">AP13</strain>
    </source>
</reference>
<comment type="caution">
    <text evidence="1">The sequence shown here is derived from an EMBL/GenBank/DDBJ whole genome shotgun (WGS) entry which is preliminary data.</text>
</comment>
<accession>A0A8T0TTI0</accession>
<protein>
    <submittedName>
        <fullName evidence="1">Uncharacterized protein</fullName>
    </submittedName>
</protein>
<organism evidence="1 2">
    <name type="scientific">Panicum virgatum</name>
    <name type="common">Blackwell switchgrass</name>
    <dbReference type="NCBI Taxonomy" id="38727"/>
    <lineage>
        <taxon>Eukaryota</taxon>
        <taxon>Viridiplantae</taxon>
        <taxon>Streptophyta</taxon>
        <taxon>Embryophyta</taxon>
        <taxon>Tracheophyta</taxon>
        <taxon>Spermatophyta</taxon>
        <taxon>Magnoliopsida</taxon>
        <taxon>Liliopsida</taxon>
        <taxon>Poales</taxon>
        <taxon>Poaceae</taxon>
        <taxon>PACMAD clade</taxon>
        <taxon>Panicoideae</taxon>
        <taxon>Panicodae</taxon>
        <taxon>Paniceae</taxon>
        <taxon>Panicinae</taxon>
        <taxon>Panicum</taxon>
        <taxon>Panicum sect. Hiantes</taxon>
    </lineage>
</organism>
<gene>
    <name evidence="1" type="ORF">PVAP13_4KG288710</name>
</gene>
<sequence>MAHRRAVGDVRVGMGSGGIEIRDEPPVATSQPAGRPVQEDMACLFGITGKTSSAGGSWEASRFQGMRVLSCQAIVFRRSVRYFLCRFLSFCELVRPPANGLSKLKGNTGCLPIICLSIEKCKNEGEHS</sequence>
<dbReference type="AlphaFoldDB" id="A0A8T0TTI0"/>
<dbReference type="Proteomes" id="UP000823388">
    <property type="component" value="Chromosome 4K"/>
</dbReference>
<proteinExistence type="predicted"/>